<evidence type="ECO:0000256" key="6">
    <source>
        <dbReference type="ARBA" id="ARBA00022723"/>
    </source>
</evidence>
<dbReference type="UniPathway" id="UPA00059">
    <property type="reaction ID" value="UER00104"/>
</dbReference>
<dbReference type="Pfam" id="PF00293">
    <property type="entry name" value="NUDIX"/>
    <property type="match status" value="1"/>
</dbReference>
<keyword evidence="8" id="KW-0752">Steroid biosynthesis</keyword>
<evidence type="ECO:0000259" key="12">
    <source>
        <dbReference type="PROSITE" id="PS51462"/>
    </source>
</evidence>
<dbReference type="GO" id="GO:0046872">
    <property type="term" value="F:metal ion binding"/>
    <property type="evidence" value="ECO:0007669"/>
    <property type="project" value="UniProtKB-KW"/>
</dbReference>
<keyword evidence="9" id="KW-0443">Lipid metabolism</keyword>
<evidence type="ECO:0000256" key="9">
    <source>
        <dbReference type="ARBA" id="ARBA00023098"/>
    </source>
</evidence>
<dbReference type="GO" id="GO:0005737">
    <property type="term" value="C:cytoplasm"/>
    <property type="evidence" value="ECO:0007669"/>
    <property type="project" value="TreeGrafter"/>
</dbReference>
<dbReference type="InterPro" id="IPR015797">
    <property type="entry name" value="NUDIX_hydrolase-like_dom_sf"/>
</dbReference>
<reference evidence="13" key="1">
    <citation type="journal article" date="2008" name="Mol. Biol. Evol.">
        <title>Ancient recruitment by chromists of green algal genes encoding enzymes for carotenoid biosynthesis.</title>
        <authorList>
            <person name="Frommolt R."/>
            <person name="Werner S."/>
            <person name="Paulsen H."/>
            <person name="Goss R."/>
            <person name="Wilhelm C."/>
            <person name="Zauner S."/>
            <person name="Maier U.G."/>
            <person name="Grossman A.R."/>
            <person name="Bhattacharya D."/>
            <person name="Lohr M."/>
        </authorList>
    </citation>
    <scope>NUCLEOTIDE SEQUENCE</scope>
</reference>
<keyword evidence="5" id="KW-0444">Lipid biosynthesis</keyword>
<gene>
    <name evidence="13" type="primary">IDI1</name>
</gene>
<dbReference type="Gene3D" id="3.90.79.10">
    <property type="entry name" value="Nucleoside Triphosphate Pyrophosphohydrolase"/>
    <property type="match status" value="1"/>
</dbReference>
<accession>B6DX88</accession>
<comment type="cofactor">
    <cofactor evidence="1">
        <name>Mg(2+)</name>
        <dbReference type="ChEBI" id="CHEBI:18420"/>
    </cofactor>
</comment>
<protein>
    <recommendedName>
        <fullName evidence="4">isopentenyl-diphosphate Delta-isomerase</fullName>
        <ecNumber evidence="4">5.3.3.2</ecNumber>
    </recommendedName>
</protein>
<dbReference type="PANTHER" id="PTHR10885">
    <property type="entry name" value="ISOPENTENYL-DIPHOSPHATE DELTA-ISOMERASE"/>
    <property type="match status" value="1"/>
</dbReference>
<evidence type="ECO:0000256" key="10">
    <source>
        <dbReference type="ARBA" id="ARBA00023229"/>
    </source>
</evidence>
<evidence type="ECO:0000256" key="11">
    <source>
        <dbReference type="ARBA" id="ARBA00023235"/>
    </source>
</evidence>
<keyword evidence="11 13" id="KW-0413">Isomerase</keyword>
<dbReference type="NCBIfam" id="TIGR02150">
    <property type="entry name" value="IPP_isom_1"/>
    <property type="match status" value="1"/>
</dbReference>
<dbReference type="PROSITE" id="PS51462">
    <property type="entry name" value="NUDIX"/>
    <property type="match status" value="1"/>
</dbReference>
<feature type="domain" description="Nudix hydrolase" evidence="12">
    <location>
        <begin position="52"/>
        <end position="215"/>
    </location>
</feature>
<dbReference type="EC" id="5.3.3.2" evidence="4"/>
<keyword evidence="10" id="KW-0414">Isoprene biosynthesis</keyword>
<comment type="similarity">
    <text evidence="3">Belongs to the IPP isomerase type 1 family.</text>
</comment>
<evidence type="ECO:0000313" key="13">
    <source>
        <dbReference type="EMBL" id="ACI45949.1"/>
    </source>
</evidence>
<keyword evidence="6" id="KW-0479">Metal-binding</keyword>
<evidence type="ECO:0000256" key="7">
    <source>
        <dbReference type="ARBA" id="ARBA00022842"/>
    </source>
</evidence>
<name>B6DX88_GUITH</name>
<sequence length="309" mass="35412">MSAPTVWEGAGMSQLDFMHKDECVLLDMEDKIVGHDNKYESHIFCPERPRGKLHRAFSVFLFNDKGELLLQQRAKEKITFPGVWTNTCCSHPLFGYQPSEVDGPEEVKRGDVPGVKRAAVRKLEHELGISPSQVPIEDFKFLTRLHYWAADVVTHGPASPWGEHEIDYILFIQVKDVELKPNPEEVMDTKWVTYVELLEMMMPSSNLLWSPWFRIIATKFLGTWWKDLPKTLSTDLHFDPDNIHRFDCSEEHMGGAGGAGPWLDLKGSEFGDLWLGQVRVNQGKAPETPSMKHLLQKDDKNVWRLEATE</sequence>
<keyword evidence="7" id="KW-0460">Magnesium</keyword>
<dbReference type="GO" id="GO:0050992">
    <property type="term" value="P:dimethylallyl diphosphate biosynthetic process"/>
    <property type="evidence" value="ECO:0007669"/>
    <property type="project" value="UniProtKB-UniPathway"/>
</dbReference>
<proteinExistence type="evidence at transcript level"/>
<dbReference type="GO" id="GO:0009240">
    <property type="term" value="P:isopentenyl diphosphate biosynthetic process"/>
    <property type="evidence" value="ECO:0007669"/>
    <property type="project" value="TreeGrafter"/>
</dbReference>
<evidence type="ECO:0000256" key="5">
    <source>
        <dbReference type="ARBA" id="ARBA00022516"/>
    </source>
</evidence>
<dbReference type="InterPro" id="IPR011876">
    <property type="entry name" value="IsopentenylPP_isomerase_typ1"/>
</dbReference>
<evidence type="ECO:0000256" key="8">
    <source>
        <dbReference type="ARBA" id="ARBA00022955"/>
    </source>
</evidence>
<dbReference type="CDD" id="cd02885">
    <property type="entry name" value="NUDIX_IPP_Isomerase"/>
    <property type="match status" value="1"/>
</dbReference>
<evidence type="ECO:0000256" key="2">
    <source>
        <dbReference type="ARBA" id="ARBA00004826"/>
    </source>
</evidence>
<dbReference type="GO" id="GO:0004452">
    <property type="term" value="F:isopentenyl-diphosphate delta-isomerase activity"/>
    <property type="evidence" value="ECO:0007669"/>
    <property type="project" value="UniProtKB-EC"/>
</dbReference>
<organism evidence="13">
    <name type="scientific">Guillardia theta</name>
    <name type="common">Cryptophyte</name>
    <name type="synonym">Cryptomonas phi</name>
    <dbReference type="NCBI Taxonomy" id="55529"/>
    <lineage>
        <taxon>Eukaryota</taxon>
        <taxon>Cryptophyceae</taxon>
        <taxon>Pyrenomonadales</taxon>
        <taxon>Geminigeraceae</taxon>
        <taxon>Guillardia</taxon>
    </lineage>
</organism>
<dbReference type="FunFam" id="3.90.79.10:FF:000012">
    <property type="entry name" value="Isopentenyl-diphosphate Delta-isomerase 1"/>
    <property type="match status" value="1"/>
</dbReference>
<evidence type="ECO:0000256" key="1">
    <source>
        <dbReference type="ARBA" id="ARBA00001946"/>
    </source>
</evidence>
<evidence type="ECO:0000256" key="4">
    <source>
        <dbReference type="ARBA" id="ARBA00012057"/>
    </source>
</evidence>
<dbReference type="PANTHER" id="PTHR10885:SF0">
    <property type="entry name" value="ISOPENTENYL-DIPHOSPHATE DELTA-ISOMERASE"/>
    <property type="match status" value="1"/>
</dbReference>
<evidence type="ECO:0000256" key="3">
    <source>
        <dbReference type="ARBA" id="ARBA00007579"/>
    </source>
</evidence>
<dbReference type="SUPFAM" id="SSF55811">
    <property type="entry name" value="Nudix"/>
    <property type="match status" value="1"/>
</dbReference>
<dbReference type="AlphaFoldDB" id="B6DX88"/>
<dbReference type="InterPro" id="IPR000086">
    <property type="entry name" value="NUDIX_hydrolase_dom"/>
</dbReference>
<dbReference type="GO" id="GO:0006694">
    <property type="term" value="P:steroid biosynthetic process"/>
    <property type="evidence" value="ECO:0007669"/>
    <property type="project" value="UniProtKB-KW"/>
</dbReference>
<comment type="pathway">
    <text evidence="2">Isoprenoid biosynthesis; dimethylallyl diphosphate biosynthesis; dimethylallyl diphosphate from isopentenyl diphosphate: step 1/1.</text>
</comment>
<dbReference type="EMBL" id="FJ175670">
    <property type="protein sequence ID" value="ACI45949.1"/>
    <property type="molecule type" value="mRNA"/>
</dbReference>